<dbReference type="InterPro" id="IPR036396">
    <property type="entry name" value="Cyt_P450_sf"/>
</dbReference>
<keyword evidence="7 9" id="KW-0503">Monooxygenase</keyword>
<dbReference type="PANTHER" id="PTHR46696:SF1">
    <property type="entry name" value="CYTOCHROME P450 YJIB-RELATED"/>
    <property type="match status" value="1"/>
</dbReference>
<gene>
    <name evidence="9" type="ORF">FB471_5796</name>
</gene>
<keyword evidence="10" id="KW-1185">Reference proteome</keyword>
<dbReference type="PANTHER" id="PTHR46696">
    <property type="entry name" value="P450, PUTATIVE (EUROFUNG)-RELATED"/>
    <property type="match status" value="1"/>
</dbReference>
<evidence type="ECO:0000256" key="6">
    <source>
        <dbReference type="ARBA" id="ARBA00023004"/>
    </source>
</evidence>
<evidence type="ECO:0000256" key="7">
    <source>
        <dbReference type="ARBA" id="ARBA00023033"/>
    </source>
</evidence>
<dbReference type="AlphaFoldDB" id="A0A542CS50"/>
<dbReference type="Gene3D" id="1.10.630.10">
    <property type="entry name" value="Cytochrome P450"/>
    <property type="match status" value="1"/>
</dbReference>
<keyword evidence="5" id="KW-0560">Oxidoreductase</keyword>
<dbReference type="SUPFAM" id="SSF48264">
    <property type="entry name" value="Cytochrome P450"/>
    <property type="match status" value="1"/>
</dbReference>
<name>A0A542CS50_AMYCI</name>
<protein>
    <submittedName>
        <fullName evidence="9">Cytochrome P450 monooxygenase</fullName>
    </submittedName>
</protein>
<comment type="function">
    <text evidence="8">Involved in the coupling of aromatic side chains of the heptapeptide of vancomycin.</text>
</comment>
<sequence length="397" mass="43960">MTVSEDLPTLESLRSPALGDNPYLRRMQAEKSIWRVRTATGDEGWLVLGHAEIKQLMVDRRLGRTHPNPDQAAQATKNPIFELIASTGAGSDPHEMHQQVRALLIPYFTSKRMKALRPGIERIVHEAVDELLASNPPVDLQPAFSLPVPLRVLCELMGVPEDERDHLAVLLDGMHGTGENASADGAAAFFAYLSDLVDRKRADPGDDLISGICPELENNQLVVVIVCLLLFAGHESIATHIGNGMARLLTRPDLREAVLSDQDLMNTAVEEMLRTANFGGGWQPHYALENIEMCGERISAGDLVLPDFAMANFDPRSFEDPERVDFHRTPNPHLTFAHGAWYCIGAPLARLELNIAFTALLTRIPTMRLTVDPEELTDPEKVKKRLSATLAWLPVAW</sequence>
<dbReference type="InterPro" id="IPR001128">
    <property type="entry name" value="Cyt_P450"/>
</dbReference>
<comment type="caution">
    <text evidence="9">The sequence shown here is derived from an EMBL/GenBank/DDBJ whole genome shotgun (WGS) entry which is preliminary data.</text>
</comment>
<keyword evidence="6" id="KW-0408">Iron</keyword>
<dbReference type="GO" id="GO:0004497">
    <property type="term" value="F:monooxygenase activity"/>
    <property type="evidence" value="ECO:0007669"/>
    <property type="project" value="UniProtKB-KW"/>
</dbReference>
<dbReference type="Pfam" id="PF00067">
    <property type="entry name" value="p450"/>
    <property type="match status" value="1"/>
</dbReference>
<dbReference type="GO" id="GO:0020037">
    <property type="term" value="F:heme binding"/>
    <property type="evidence" value="ECO:0007669"/>
    <property type="project" value="InterPro"/>
</dbReference>
<dbReference type="Proteomes" id="UP000320876">
    <property type="component" value="Unassembled WGS sequence"/>
</dbReference>
<dbReference type="FunFam" id="1.10.630.10:FF:000018">
    <property type="entry name" value="Cytochrome P450 monooxygenase"/>
    <property type="match status" value="1"/>
</dbReference>
<dbReference type="GO" id="GO:0016705">
    <property type="term" value="F:oxidoreductase activity, acting on paired donors, with incorporation or reduction of molecular oxygen"/>
    <property type="evidence" value="ECO:0007669"/>
    <property type="project" value="InterPro"/>
</dbReference>
<dbReference type="EMBL" id="VFML01000002">
    <property type="protein sequence ID" value="TQI93656.1"/>
    <property type="molecule type" value="Genomic_DNA"/>
</dbReference>
<reference evidence="9 10" key="1">
    <citation type="submission" date="2019-06" db="EMBL/GenBank/DDBJ databases">
        <title>Sequencing the genomes of 1000 actinobacteria strains.</title>
        <authorList>
            <person name="Klenk H.-P."/>
        </authorList>
    </citation>
    <scope>NUCLEOTIDE SEQUENCE [LARGE SCALE GENOMIC DNA]</scope>
    <source>
        <strain evidence="9 10">DSM 45679</strain>
    </source>
</reference>
<comment type="pathway">
    <text evidence="1">Antibiotic biosynthesis; vancomycin biosynthesis.</text>
</comment>
<evidence type="ECO:0000256" key="2">
    <source>
        <dbReference type="ARBA" id="ARBA00010617"/>
    </source>
</evidence>
<dbReference type="InterPro" id="IPR002397">
    <property type="entry name" value="Cyt_P450_B"/>
</dbReference>
<evidence type="ECO:0000256" key="4">
    <source>
        <dbReference type="ARBA" id="ARBA00022723"/>
    </source>
</evidence>
<evidence type="ECO:0000256" key="1">
    <source>
        <dbReference type="ARBA" id="ARBA00004660"/>
    </source>
</evidence>
<evidence type="ECO:0000256" key="3">
    <source>
        <dbReference type="ARBA" id="ARBA00022617"/>
    </source>
</evidence>
<evidence type="ECO:0000313" key="9">
    <source>
        <dbReference type="EMBL" id="TQI93656.1"/>
    </source>
</evidence>
<accession>A0A542CS50</accession>
<dbReference type="PRINTS" id="PR00359">
    <property type="entry name" value="BP450"/>
</dbReference>
<dbReference type="RefSeq" id="WP_246076771.1">
    <property type="nucleotide sequence ID" value="NZ_VFML01000002.1"/>
</dbReference>
<comment type="similarity">
    <text evidence="2">Belongs to the cytochrome P450 family.</text>
</comment>
<keyword evidence="3" id="KW-0349">Heme</keyword>
<proteinExistence type="inferred from homology"/>
<dbReference type="GO" id="GO:0005506">
    <property type="term" value="F:iron ion binding"/>
    <property type="evidence" value="ECO:0007669"/>
    <property type="project" value="InterPro"/>
</dbReference>
<keyword evidence="4" id="KW-0479">Metal-binding</keyword>
<evidence type="ECO:0000256" key="5">
    <source>
        <dbReference type="ARBA" id="ARBA00023002"/>
    </source>
</evidence>
<evidence type="ECO:0000313" key="10">
    <source>
        <dbReference type="Proteomes" id="UP000320876"/>
    </source>
</evidence>
<organism evidence="9 10">
    <name type="scientific">Amycolatopsis cihanbeyliensis</name>
    <dbReference type="NCBI Taxonomy" id="1128664"/>
    <lineage>
        <taxon>Bacteria</taxon>
        <taxon>Bacillati</taxon>
        <taxon>Actinomycetota</taxon>
        <taxon>Actinomycetes</taxon>
        <taxon>Pseudonocardiales</taxon>
        <taxon>Pseudonocardiaceae</taxon>
        <taxon>Amycolatopsis</taxon>
    </lineage>
</organism>
<evidence type="ECO:0000256" key="8">
    <source>
        <dbReference type="ARBA" id="ARBA00055433"/>
    </source>
</evidence>